<dbReference type="InterPro" id="IPR011598">
    <property type="entry name" value="bHLH_dom"/>
</dbReference>
<sequence length="127" mass="14295">LTEDIKEEPASPESETCNADIDVEDGKKCVQDDKRRTAHTVAEQKRRDAIKKGYDDLQSIVPSCRGEDSAVSPKLSKAVVLQKTIDHLRSILEEKDQQEQEIDSLKKEVLALQIMKANYEQIAKSTL</sequence>
<dbReference type="GO" id="GO:0000981">
    <property type="term" value="F:DNA-binding transcription factor activity, RNA polymerase II-specific"/>
    <property type="evidence" value="ECO:0007669"/>
    <property type="project" value="TreeGrafter"/>
</dbReference>
<gene>
    <name evidence="6" type="ORF">PACLA_8A001834</name>
</gene>
<dbReference type="PANTHER" id="PTHR15741">
    <property type="entry name" value="BASIC HELIX-LOOP-HELIX ZIP TRANSCRIPTION FACTOR"/>
    <property type="match status" value="1"/>
</dbReference>
<evidence type="ECO:0000256" key="1">
    <source>
        <dbReference type="ARBA" id="ARBA00004123"/>
    </source>
</evidence>
<dbReference type="Proteomes" id="UP001152795">
    <property type="component" value="Unassembled WGS sequence"/>
</dbReference>
<evidence type="ECO:0000313" key="7">
    <source>
        <dbReference type="Proteomes" id="UP001152795"/>
    </source>
</evidence>
<comment type="subcellular location">
    <subcellularLocation>
        <location evidence="1">Nucleus</location>
    </subcellularLocation>
</comment>
<dbReference type="PROSITE" id="PS50888">
    <property type="entry name" value="BHLH"/>
    <property type="match status" value="1"/>
</dbReference>
<keyword evidence="2" id="KW-0805">Transcription regulation</keyword>
<keyword evidence="5" id="KW-0539">Nucleus</keyword>
<dbReference type="GO" id="GO:0046983">
    <property type="term" value="F:protein dimerization activity"/>
    <property type="evidence" value="ECO:0007669"/>
    <property type="project" value="InterPro"/>
</dbReference>
<dbReference type="Gene3D" id="4.10.280.10">
    <property type="entry name" value="Helix-loop-helix DNA-binding domain"/>
    <property type="match status" value="1"/>
</dbReference>
<organism evidence="6 7">
    <name type="scientific">Paramuricea clavata</name>
    <name type="common">Red gorgonian</name>
    <name type="synonym">Violescent sea-whip</name>
    <dbReference type="NCBI Taxonomy" id="317549"/>
    <lineage>
        <taxon>Eukaryota</taxon>
        <taxon>Metazoa</taxon>
        <taxon>Cnidaria</taxon>
        <taxon>Anthozoa</taxon>
        <taxon>Octocorallia</taxon>
        <taxon>Malacalcyonacea</taxon>
        <taxon>Plexauridae</taxon>
        <taxon>Paramuricea</taxon>
    </lineage>
</organism>
<evidence type="ECO:0000256" key="5">
    <source>
        <dbReference type="ARBA" id="ARBA00023242"/>
    </source>
</evidence>
<accession>A0A7D9JLR7</accession>
<comment type="caution">
    <text evidence="6">The sequence shown here is derived from an EMBL/GenBank/DDBJ whole genome shotgun (WGS) entry which is preliminary data.</text>
</comment>
<evidence type="ECO:0000313" key="6">
    <source>
        <dbReference type="EMBL" id="CAB4032254.1"/>
    </source>
</evidence>
<keyword evidence="4" id="KW-0804">Transcription</keyword>
<dbReference type="InterPro" id="IPR052207">
    <property type="entry name" value="Max-like/E-box_TFs"/>
</dbReference>
<dbReference type="SUPFAM" id="SSF47459">
    <property type="entry name" value="HLH, helix-loop-helix DNA-binding domain"/>
    <property type="match status" value="1"/>
</dbReference>
<proteinExistence type="predicted"/>
<dbReference type="AlphaFoldDB" id="A0A7D9JLR7"/>
<dbReference type="OrthoDB" id="5778525at2759"/>
<evidence type="ECO:0000256" key="4">
    <source>
        <dbReference type="ARBA" id="ARBA00023163"/>
    </source>
</evidence>
<evidence type="ECO:0000256" key="2">
    <source>
        <dbReference type="ARBA" id="ARBA00023015"/>
    </source>
</evidence>
<name>A0A7D9JLR7_PARCT</name>
<reference evidence="6" key="1">
    <citation type="submission" date="2020-04" db="EMBL/GenBank/DDBJ databases">
        <authorList>
            <person name="Alioto T."/>
            <person name="Alioto T."/>
            <person name="Gomez Garrido J."/>
        </authorList>
    </citation>
    <scope>NUCLEOTIDE SEQUENCE</scope>
    <source>
        <strain evidence="6">A484AB</strain>
    </source>
</reference>
<dbReference type="GO" id="GO:0005634">
    <property type="term" value="C:nucleus"/>
    <property type="evidence" value="ECO:0007669"/>
    <property type="project" value="UniProtKB-SubCell"/>
</dbReference>
<dbReference type="Pfam" id="PF00010">
    <property type="entry name" value="HLH"/>
    <property type="match status" value="1"/>
</dbReference>
<keyword evidence="7" id="KW-1185">Reference proteome</keyword>
<dbReference type="EMBL" id="CACRXK020018264">
    <property type="protein sequence ID" value="CAB4032254.1"/>
    <property type="molecule type" value="Genomic_DNA"/>
</dbReference>
<protein>
    <submittedName>
        <fullName evidence="6">Max X</fullName>
    </submittedName>
</protein>
<dbReference type="PANTHER" id="PTHR15741:SF25">
    <property type="entry name" value="MAX-LIKE PROTEIN X"/>
    <property type="match status" value="1"/>
</dbReference>
<feature type="non-terminal residue" evidence="6">
    <location>
        <position position="1"/>
    </location>
</feature>
<evidence type="ECO:0000256" key="3">
    <source>
        <dbReference type="ARBA" id="ARBA00023125"/>
    </source>
</evidence>
<dbReference type="SMART" id="SM00353">
    <property type="entry name" value="HLH"/>
    <property type="match status" value="1"/>
</dbReference>
<feature type="non-terminal residue" evidence="6">
    <location>
        <position position="127"/>
    </location>
</feature>
<keyword evidence="3" id="KW-0238">DNA-binding</keyword>
<dbReference type="GO" id="GO:0000978">
    <property type="term" value="F:RNA polymerase II cis-regulatory region sequence-specific DNA binding"/>
    <property type="evidence" value="ECO:0007669"/>
    <property type="project" value="TreeGrafter"/>
</dbReference>
<dbReference type="InterPro" id="IPR036638">
    <property type="entry name" value="HLH_DNA-bd_sf"/>
</dbReference>